<dbReference type="Proteomes" id="UP000507470">
    <property type="component" value="Unassembled WGS sequence"/>
</dbReference>
<sequence length="181" mass="20972">MSKVTRFTCVLCTKRTKHHDRWFLGGENNNKGLRKYLYKFFFLNVDSSDVICGTCRRKYYRQSDDKSIANAKPDVHVLPTANTSQQTLVSPKTITLSLSSIGGNHSTCFVCRKRGPKLIVVSSSTRLNTFVQRNIIIVQELDVALFIFLMRISVNKPLNIYQTYENRQILTEVTFWTYFKK</sequence>
<name>A0A6J8A8P6_MYTCO</name>
<protein>
    <submittedName>
        <fullName evidence="1">Uncharacterized protein</fullName>
    </submittedName>
</protein>
<accession>A0A6J8A8P6</accession>
<proteinExistence type="predicted"/>
<keyword evidence="2" id="KW-1185">Reference proteome</keyword>
<reference evidence="1 2" key="1">
    <citation type="submission" date="2020-06" db="EMBL/GenBank/DDBJ databases">
        <authorList>
            <person name="Li R."/>
            <person name="Bekaert M."/>
        </authorList>
    </citation>
    <scope>NUCLEOTIDE SEQUENCE [LARGE SCALE GENOMIC DNA]</scope>
    <source>
        <strain evidence="2">wild</strain>
    </source>
</reference>
<dbReference type="OrthoDB" id="6113252at2759"/>
<organism evidence="1 2">
    <name type="scientific">Mytilus coruscus</name>
    <name type="common">Sea mussel</name>
    <dbReference type="NCBI Taxonomy" id="42192"/>
    <lineage>
        <taxon>Eukaryota</taxon>
        <taxon>Metazoa</taxon>
        <taxon>Spiralia</taxon>
        <taxon>Lophotrochozoa</taxon>
        <taxon>Mollusca</taxon>
        <taxon>Bivalvia</taxon>
        <taxon>Autobranchia</taxon>
        <taxon>Pteriomorphia</taxon>
        <taxon>Mytilida</taxon>
        <taxon>Mytiloidea</taxon>
        <taxon>Mytilidae</taxon>
        <taxon>Mytilinae</taxon>
        <taxon>Mytilus</taxon>
    </lineage>
</organism>
<dbReference type="EMBL" id="CACVKT020000938">
    <property type="protein sequence ID" value="CAC5364157.1"/>
    <property type="molecule type" value="Genomic_DNA"/>
</dbReference>
<gene>
    <name evidence="1" type="ORF">MCOR_5305</name>
</gene>
<evidence type="ECO:0000313" key="2">
    <source>
        <dbReference type="Proteomes" id="UP000507470"/>
    </source>
</evidence>
<dbReference type="AlphaFoldDB" id="A0A6J8A8P6"/>
<evidence type="ECO:0000313" key="1">
    <source>
        <dbReference type="EMBL" id="CAC5364157.1"/>
    </source>
</evidence>